<keyword evidence="2" id="KW-1185">Reference proteome</keyword>
<accession>A0A1G4IE73</accession>
<dbReference type="RefSeq" id="XP_067081209.1">
    <property type="nucleotide sequence ID" value="XM_067225108.1"/>
</dbReference>
<organism evidence="1 2">
    <name type="scientific">Trypanosoma equiperdum</name>
    <dbReference type="NCBI Taxonomy" id="5694"/>
    <lineage>
        <taxon>Eukaryota</taxon>
        <taxon>Discoba</taxon>
        <taxon>Euglenozoa</taxon>
        <taxon>Kinetoplastea</taxon>
        <taxon>Metakinetoplastina</taxon>
        <taxon>Trypanosomatida</taxon>
        <taxon>Trypanosomatidae</taxon>
        <taxon>Trypanosoma</taxon>
    </lineage>
</organism>
<name>A0A1G4IE73_TRYEQ</name>
<dbReference type="EMBL" id="CZPT02001421">
    <property type="protein sequence ID" value="SCU70383.1"/>
    <property type="molecule type" value="Genomic_DNA"/>
</dbReference>
<gene>
    <name evidence="1" type="ORF">TEOVI_000195600</name>
</gene>
<sequence length="752" mass="82446">MRCTASGLPPSFITAVRSGFDAFVHLQRHRFASYVELPDGQPREMKALWGEQTSAAATPETLCQWSDLFFLRLKAVSDEVPFDLTVGVVWELVSIVLGVLEGCGDDGLVVNGLYVDWYRSRFVHPEGVEQILNELSSSTPGKEGVLMEIVGPCMVAMQRCFLAGLFPISAQLLSTFMEYLRTFSLDIFSAEEESALADVIHLLLHPPASGVVHAAWADTANRLLVDCKRILGNANRKGGVAMQVAQQLKSLCLDLLLMVSGDAALVLHMCCLLNLDVVDYVAAVCVVCGPPMTLQQMHHLFRTAWDSWEGTVKGPWYVAVVEQLLGCRCVADVVGVMQFVRDAVRRNEHIQSVPATGRLKGQDGDSNFVSSPVSSIASLGEDVGDGSEDVSGVYGEDVSITDSGDDHLLGDAVELPMGGKSLRGFSLLFMAAHVADICAPPMGAPVDQISVTFTRNELIRDYVELFRWHPLLWRTAATYTVYSPFMNPAELYRTVIGQTSNAVRDRYTSLSLQTFIQTSWEDNSPFQVALRRLLHDKYPASATVSRWISAVDFYRHKAVDVLNRKLIREKMTCGDTASAVWLALESQQSKSVQVHFEEILRTPNALLSDEVQRVGQALSSSFISVDASQNLRMLNVLCACAALFEYRKACASAQRGGGSSASLPVGVVQHLLRAADRVLQCAASVRMHPEVILSVLDRAASIAINLPRSLRPRTLLPRLSSALELMFAAHSGNLASYNVKAAPIREKLMRLL</sequence>
<reference evidence="1" key="1">
    <citation type="submission" date="2016-09" db="EMBL/GenBank/DDBJ databases">
        <authorList>
            <person name="Hebert L."/>
            <person name="Moumen B."/>
        </authorList>
    </citation>
    <scope>NUCLEOTIDE SEQUENCE [LARGE SCALE GENOMIC DNA]</scope>
    <source>
        <strain evidence="1">OVI</strain>
    </source>
</reference>
<comment type="caution">
    <text evidence="1">The sequence shown here is derived from an EMBL/GenBank/DDBJ whole genome shotgun (WGS) entry which is preliminary data.</text>
</comment>
<dbReference type="Proteomes" id="UP000195570">
    <property type="component" value="Unassembled WGS sequence"/>
</dbReference>
<dbReference type="AlphaFoldDB" id="A0A1G4IE73"/>
<dbReference type="GeneID" id="92375896"/>
<evidence type="ECO:0000313" key="1">
    <source>
        <dbReference type="EMBL" id="SCU70383.1"/>
    </source>
</evidence>
<dbReference type="VEuPathDB" id="TriTrypDB:TEOVI_000195600"/>
<proteinExistence type="predicted"/>
<protein>
    <submittedName>
        <fullName evidence="1">Nucleoporin</fullName>
    </submittedName>
</protein>
<evidence type="ECO:0000313" key="2">
    <source>
        <dbReference type="Proteomes" id="UP000195570"/>
    </source>
</evidence>